<proteinExistence type="predicted"/>
<evidence type="ECO:0000313" key="2">
    <source>
        <dbReference type="EMBL" id="MBS4180735.1"/>
    </source>
</evidence>
<keyword evidence="1" id="KW-1133">Transmembrane helix</keyword>
<keyword evidence="1" id="KW-0472">Membrane</keyword>
<accession>A0A942SV02</accession>
<sequence>MRNLPNFLVFLTIFNLFFLQAFSHVGQTIIFRDYTPGVITALFIVIPYSFLTYYRLFELGFIDKQLLFKSIPLTVLMIPIFLIGNLLGQKLNRYSV</sequence>
<gene>
    <name evidence="2" type="ORF">KHB02_04930</name>
</gene>
<reference evidence="2" key="1">
    <citation type="submission" date="2021-05" db="EMBL/GenBank/DDBJ databases">
        <title>Novel Bacillus species.</title>
        <authorList>
            <person name="Liu G."/>
        </authorList>
    </citation>
    <scope>NUCLEOTIDE SEQUENCE</scope>
    <source>
        <strain evidence="2">FJAT-50051</strain>
    </source>
</reference>
<organism evidence="2">
    <name type="scientific">Neobacillus citreus</name>
    <dbReference type="NCBI Taxonomy" id="2833578"/>
    <lineage>
        <taxon>Bacteria</taxon>
        <taxon>Bacillati</taxon>
        <taxon>Bacillota</taxon>
        <taxon>Bacilli</taxon>
        <taxon>Bacillales</taxon>
        <taxon>Bacillaceae</taxon>
        <taxon>Neobacillus</taxon>
    </lineage>
</organism>
<feature type="transmembrane region" description="Helical" evidence="1">
    <location>
        <begin position="33"/>
        <end position="54"/>
    </location>
</feature>
<name>A0A942SV02_9BACI</name>
<evidence type="ECO:0000256" key="1">
    <source>
        <dbReference type="SAM" id="Phobius"/>
    </source>
</evidence>
<dbReference type="RefSeq" id="WP_213140682.1">
    <property type="nucleotide sequence ID" value="NZ_JAGYPE020000018.1"/>
</dbReference>
<dbReference type="InterPro" id="IPR025671">
    <property type="entry name" value="HXXEE"/>
</dbReference>
<protein>
    <submittedName>
        <fullName evidence="2">HXXEE domain-containing protein</fullName>
    </submittedName>
</protein>
<keyword evidence="1" id="KW-0812">Transmembrane</keyword>
<dbReference type="EMBL" id="JAGYPE010000001">
    <property type="protein sequence ID" value="MBS4180735.1"/>
    <property type="molecule type" value="Genomic_DNA"/>
</dbReference>
<feature type="transmembrane region" description="Helical" evidence="1">
    <location>
        <begin position="66"/>
        <end position="87"/>
    </location>
</feature>
<comment type="caution">
    <text evidence="2">The sequence shown here is derived from an EMBL/GenBank/DDBJ whole genome shotgun (WGS) entry which is preliminary data.</text>
</comment>
<dbReference type="Pfam" id="PF13787">
    <property type="entry name" value="HXXEE"/>
    <property type="match status" value="1"/>
</dbReference>
<dbReference type="AlphaFoldDB" id="A0A942SV02"/>